<dbReference type="Proteomes" id="UP000565576">
    <property type="component" value="Unassembled WGS sequence"/>
</dbReference>
<dbReference type="SUPFAM" id="SSF51445">
    <property type="entry name" value="(Trans)glycosidases"/>
    <property type="match status" value="1"/>
</dbReference>
<reference evidence="3 4" key="1">
    <citation type="submission" date="2020-08" db="EMBL/GenBank/DDBJ databases">
        <title>Genomic Encyclopedia of Type Strains, Phase IV (KMG-V): Genome sequencing to study the core and pangenomes of soil and plant-associated prokaryotes.</title>
        <authorList>
            <person name="Whitman W."/>
        </authorList>
    </citation>
    <scope>NUCLEOTIDE SEQUENCE [LARGE SCALE GENOMIC DNA]</scope>
    <source>
        <strain evidence="3 4">SEMIA 4060</strain>
    </source>
</reference>
<organism evidence="3 4">
    <name type="scientific">Rhizobium lusitanum</name>
    <dbReference type="NCBI Taxonomy" id="293958"/>
    <lineage>
        <taxon>Bacteria</taxon>
        <taxon>Pseudomonadati</taxon>
        <taxon>Pseudomonadota</taxon>
        <taxon>Alphaproteobacteria</taxon>
        <taxon>Hyphomicrobiales</taxon>
        <taxon>Rhizobiaceae</taxon>
        <taxon>Rhizobium/Agrobacterium group</taxon>
        <taxon>Rhizobium</taxon>
    </lineage>
</organism>
<evidence type="ECO:0000313" key="3">
    <source>
        <dbReference type="EMBL" id="MBB6488666.1"/>
    </source>
</evidence>
<dbReference type="CDD" id="cd14791">
    <property type="entry name" value="GH36"/>
    <property type="match status" value="1"/>
</dbReference>
<dbReference type="InterPro" id="IPR013785">
    <property type="entry name" value="Aldolase_TIM"/>
</dbReference>
<dbReference type="PANTHER" id="PTHR43053">
    <property type="entry name" value="GLYCOSIDASE FAMILY 31"/>
    <property type="match status" value="1"/>
</dbReference>
<proteinExistence type="predicted"/>
<keyword evidence="1 3" id="KW-0378">Hydrolase</keyword>
<dbReference type="InterPro" id="IPR050985">
    <property type="entry name" value="Alpha-glycosidase_related"/>
</dbReference>
<accession>A0A7X0IWV3</accession>
<gene>
    <name evidence="3" type="ORF">GGD46_005986</name>
</gene>
<dbReference type="InterPro" id="IPR002252">
    <property type="entry name" value="Glyco_hydro_36"/>
</dbReference>
<dbReference type="AlphaFoldDB" id="A0A7X0IWV3"/>
<dbReference type="GO" id="GO:0004557">
    <property type="term" value="F:alpha-galactosidase activity"/>
    <property type="evidence" value="ECO:0007669"/>
    <property type="project" value="UniProtKB-EC"/>
</dbReference>
<name>A0A7X0IWV3_9HYPH</name>
<dbReference type="EC" id="3.2.1.22" evidence="3"/>
<dbReference type="Gene3D" id="3.20.20.70">
    <property type="entry name" value="Aldolase class I"/>
    <property type="match status" value="1"/>
</dbReference>
<evidence type="ECO:0000256" key="2">
    <source>
        <dbReference type="ARBA" id="ARBA00023295"/>
    </source>
</evidence>
<dbReference type="InterPro" id="IPR017853">
    <property type="entry name" value="GH"/>
</dbReference>
<dbReference type="PANTHER" id="PTHR43053:SF4">
    <property type="entry name" value="MYOGENESIS-REGULATING GLYCOSIDASE"/>
    <property type="match status" value="1"/>
</dbReference>
<keyword evidence="2 3" id="KW-0326">Glycosidase</keyword>
<evidence type="ECO:0000256" key="1">
    <source>
        <dbReference type="ARBA" id="ARBA00022801"/>
    </source>
</evidence>
<protein>
    <submittedName>
        <fullName evidence="3">Alpha-galactosidase</fullName>
        <ecNumber evidence="3">3.2.1.22</ecNumber>
    </submittedName>
</protein>
<dbReference type="GO" id="GO:0016052">
    <property type="term" value="P:carbohydrate catabolic process"/>
    <property type="evidence" value="ECO:0007669"/>
    <property type="project" value="InterPro"/>
</dbReference>
<dbReference type="RefSeq" id="WP_184710285.1">
    <property type="nucleotide sequence ID" value="NZ_JACHBG010000025.1"/>
</dbReference>
<sequence length="588" mass="64534">MILEEFASDLVRLNGTWAGASVDISKDAHLAEEGRSNDLNVLKIIPGESDVFRVAIRIPLECAEGYWYPAGLHERPLMPDWKGTDTIGIVSSSPLGCLYDGDGRAMLGYATDWLVKDCQLQFGVSEEEMAFVILIQRKRAVAGEPLQLALADRGDTLSRTVAGLRQWQTKRVGKVGRNLPEAAKAPVYSTWYAYSQAIDASLIEADALVARDIGCRAVFIDDGWQKMANGRWYAGCGDWLPDVGKFPDFRAHVARLKALGMSVVVWVAPLLLGNKSDAFSHMAVYAPHHAPRLRANILDVRFREVRDFFVSSCLRVIEDYDLDGLKIDFLNDATVYVGTPGRGDINDVGEAMQQTLEQLRCSLEERGRADAIIEFRQPYVNTAVAAYANVVRAFDCPTDVVVGRRAIIDTRMTSSAVVHSDPLVWDRSGGAQAAARQILAGYFSVPQISMRLTELPSDQRAVINHVLAHWERTRDIVIHGKLDGGLPSAGYPVVQCVDGAGNGVIGVYSDTIVDLDCSVFRQLTLLNATTKSKLVLRLSGAPAEVIVDVSDMVGARVRIASHRLDQGFWLVDVPPCGIAVLDIRRVDE</sequence>
<dbReference type="EMBL" id="JACHBG010000025">
    <property type="protein sequence ID" value="MBB6488666.1"/>
    <property type="molecule type" value="Genomic_DNA"/>
</dbReference>
<evidence type="ECO:0000313" key="4">
    <source>
        <dbReference type="Proteomes" id="UP000565576"/>
    </source>
</evidence>
<comment type="caution">
    <text evidence="3">The sequence shown here is derived from an EMBL/GenBank/DDBJ whole genome shotgun (WGS) entry which is preliminary data.</text>
</comment>